<evidence type="ECO:0000313" key="3">
    <source>
        <dbReference type="Proteomes" id="UP000053758"/>
    </source>
</evidence>
<name>A0A081CBS3_PSEA2</name>
<feature type="region of interest" description="Disordered" evidence="1">
    <location>
        <begin position="1"/>
        <end position="47"/>
    </location>
</feature>
<feature type="compositionally biased region" description="Basic and acidic residues" evidence="1">
    <location>
        <begin position="11"/>
        <end position="20"/>
    </location>
</feature>
<protein>
    <submittedName>
        <fullName evidence="2">Uncharacterized protein</fullName>
    </submittedName>
</protein>
<dbReference type="RefSeq" id="XP_014657759.1">
    <property type="nucleotide sequence ID" value="XM_014802273.1"/>
</dbReference>
<dbReference type="HOGENOM" id="CLU_959742_0_0_1"/>
<evidence type="ECO:0000256" key="1">
    <source>
        <dbReference type="SAM" id="MobiDB-lite"/>
    </source>
</evidence>
<dbReference type="AlphaFoldDB" id="A0A081CBS3"/>
<gene>
    <name evidence="2" type="ORF">PAN0_004d2328</name>
</gene>
<proteinExistence type="predicted"/>
<dbReference type="GeneID" id="26303236"/>
<organism evidence="2 3">
    <name type="scientific">Pseudozyma antarctica</name>
    <name type="common">Yeast</name>
    <name type="synonym">Candida antarctica</name>
    <dbReference type="NCBI Taxonomy" id="84753"/>
    <lineage>
        <taxon>Eukaryota</taxon>
        <taxon>Fungi</taxon>
        <taxon>Dikarya</taxon>
        <taxon>Basidiomycota</taxon>
        <taxon>Ustilaginomycotina</taxon>
        <taxon>Ustilaginomycetes</taxon>
        <taxon>Ustilaginales</taxon>
        <taxon>Ustilaginaceae</taxon>
        <taxon>Moesziomyces</taxon>
    </lineage>
</organism>
<dbReference type="EMBL" id="DF830071">
    <property type="protein sequence ID" value="GAK64119.1"/>
    <property type="molecule type" value="Genomic_DNA"/>
</dbReference>
<keyword evidence="3" id="KW-1185">Reference proteome</keyword>
<accession>A0A081CBS3</accession>
<feature type="compositionally biased region" description="Low complexity" evidence="1">
    <location>
        <begin position="36"/>
        <end position="47"/>
    </location>
</feature>
<reference evidence="3" key="1">
    <citation type="journal article" date="2014" name="Genome Announc.">
        <title>Draft Genome Sequence of the Yeast Pseudozyma antarctica Type Strain JCM10317, a Producer of the Glycolipid Biosurfactants, Mannosylerythritol Lipids.</title>
        <authorList>
            <person name="Saika A."/>
            <person name="Koike H."/>
            <person name="Hori T."/>
            <person name="Fukuoka T."/>
            <person name="Sato S."/>
            <person name="Habe H."/>
            <person name="Kitamoto D."/>
            <person name="Morita T."/>
        </authorList>
    </citation>
    <scope>NUCLEOTIDE SEQUENCE [LARGE SCALE GENOMIC DNA]</scope>
    <source>
        <strain evidence="3">JCM 10317</strain>
    </source>
</reference>
<sequence length="290" mass="30490">MPEPCIWASKLGDRRGEQCQRKARNTKSPPFRIDSAPRPASNAARASSTRLQAACVPSDEQRGSPLQLSHCALRTVGEEAPPTLGPWLDRIQRSEEAPLDPALRHPRATASGILPTLHPLWPSQIRVCPLPLGLVPRIRLGMAKRQQMNSFFLGASWTAPAAMGIGLGAKVAVLTSGMHGSIAGAVDTSQVPWGADRDRTRRVSSCETQASTVISSRTSTSSCPSATSDTGILHLPEEVPGNVGASRLLQVGQSPAQSLAFPAGQRRLPALAAQAVDGGGFGGFFSGGRG</sequence>
<evidence type="ECO:0000313" key="2">
    <source>
        <dbReference type="EMBL" id="GAK64119.1"/>
    </source>
</evidence>
<dbReference type="Proteomes" id="UP000053758">
    <property type="component" value="Unassembled WGS sequence"/>
</dbReference>